<comment type="caution">
    <text evidence="2">The sequence shown here is derived from an EMBL/GenBank/DDBJ whole genome shotgun (WGS) entry which is preliminary data.</text>
</comment>
<proteinExistence type="predicted"/>
<sequence length="248" mass="27031">MINSISTRLRDATRFPVERRDTHTAQRPPDGVSFVVVSRGSSIEADVAMLIEKRYAERGLRLGATGGNQCDQELTTIAALHGSRVVATVSVRSDGPQGLLAEHLYPQEIEAHRKLGGRLCELTRLAADPEFGSQPALASLFNAAYRVAVRTYGATDFVMEVHPRHAAYYTRMAGCRIVGPETLCPRVNAPAVLLHLPSRRVEDGICVASEKQTGASVARRSIYDYLQRAAASSSIGTRWSPTWTPTSV</sequence>
<dbReference type="RefSeq" id="WP_168986657.1">
    <property type="nucleotide sequence ID" value="NZ_CAWPHM010000330.1"/>
</dbReference>
<gene>
    <name evidence="2" type="ORF">GPA21_02615</name>
</gene>
<dbReference type="InterPro" id="IPR054597">
    <property type="entry name" value="FeeM_cat"/>
</dbReference>
<dbReference type="InterPro" id="IPR016181">
    <property type="entry name" value="Acyl_CoA_acyltransferase"/>
</dbReference>
<dbReference type="AlphaFoldDB" id="A0A972J7L8"/>
<organism evidence="2 3">
    <name type="scientific">Azoarcus taiwanensis</name>
    <dbReference type="NCBI Taxonomy" id="666964"/>
    <lineage>
        <taxon>Bacteria</taxon>
        <taxon>Pseudomonadati</taxon>
        <taxon>Pseudomonadota</taxon>
        <taxon>Betaproteobacteria</taxon>
        <taxon>Rhodocyclales</taxon>
        <taxon>Zoogloeaceae</taxon>
        <taxon>Azoarcus</taxon>
    </lineage>
</organism>
<protein>
    <recommendedName>
        <fullName evidence="1">N-acyl amino acid synthase FeeM catalytic core domain-containing protein</fullName>
    </recommendedName>
</protein>
<evidence type="ECO:0000259" key="1">
    <source>
        <dbReference type="Pfam" id="PF21926"/>
    </source>
</evidence>
<feature type="domain" description="N-acyl amino acid synthase FeeM catalytic core" evidence="1">
    <location>
        <begin position="47"/>
        <end position="196"/>
    </location>
</feature>
<accession>A0A972J7L8</accession>
<evidence type="ECO:0000313" key="2">
    <source>
        <dbReference type="EMBL" id="NMG01866.1"/>
    </source>
</evidence>
<dbReference type="Proteomes" id="UP000599523">
    <property type="component" value="Unassembled WGS sequence"/>
</dbReference>
<name>A0A972J7L8_9RHOO</name>
<dbReference type="EMBL" id="WTVM01000009">
    <property type="protein sequence ID" value="NMG01866.1"/>
    <property type="molecule type" value="Genomic_DNA"/>
</dbReference>
<dbReference type="SUPFAM" id="SSF55729">
    <property type="entry name" value="Acyl-CoA N-acyltransferases (Nat)"/>
    <property type="match status" value="1"/>
</dbReference>
<reference evidence="2" key="1">
    <citation type="submission" date="2019-12" db="EMBL/GenBank/DDBJ databases">
        <title>Comparative genomics gives insights into the taxonomy of the Azoarcus-Aromatoleum group and reveals separate origins of nif in the plant-associated Azoarcus and non-plant-associated Aromatoleum sub-groups.</title>
        <authorList>
            <person name="Lafos M."/>
            <person name="Maluk M."/>
            <person name="Batista M."/>
            <person name="Junghare M."/>
            <person name="Carmona M."/>
            <person name="Faoro H."/>
            <person name="Cruz L.M."/>
            <person name="Battistoni F."/>
            <person name="De Souza E."/>
            <person name="Pedrosa F."/>
            <person name="Chen W.-M."/>
            <person name="Poole P.S."/>
            <person name="Dixon R.A."/>
            <person name="James E.K."/>
        </authorList>
    </citation>
    <scope>NUCLEOTIDE SEQUENCE</scope>
    <source>
        <strain evidence="2">NSC3</strain>
    </source>
</reference>
<evidence type="ECO:0000313" key="3">
    <source>
        <dbReference type="Proteomes" id="UP000599523"/>
    </source>
</evidence>
<dbReference type="Pfam" id="PF21926">
    <property type="entry name" value="FeeM"/>
    <property type="match status" value="1"/>
</dbReference>
<keyword evidence="3" id="KW-1185">Reference proteome</keyword>
<dbReference type="Gene3D" id="3.40.630.30">
    <property type="match status" value="1"/>
</dbReference>